<name>A0ABY4SLW9_9CAUL</name>
<keyword evidence="2" id="KW-0472">Membrane</keyword>
<evidence type="ECO:0000313" key="3">
    <source>
        <dbReference type="EMBL" id="URI15707.1"/>
    </source>
</evidence>
<keyword evidence="2" id="KW-0812">Transmembrane</keyword>
<dbReference type="EMBL" id="CP097649">
    <property type="protein sequence ID" value="URI15707.1"/>
    <property type="molecule type" value="Genomic_DNA"/>
</dbReference>
<feature type="transmembrane region" description="Helical" evidence="2">
    <location>
        <begin position="117"/>
        <end position="137"/>
    </location>
</feature>
<evidence type="ECO:0000313" key="4">
    <source>
        <dbReference type="Proteomes" id="UP001055429"/>
    </source>
</evidence>
<organism evidence="3 4">
    <name type="scientific">Brevundimonas albigilva</name>
    <dbReference type="NCBI Taxonomy" id="1312364"/>
    <lineage>
        <taxon>Bacteria</taxon>
        <taxon>Pseudomonadati</taxon>
        <taxon>Pseudomonadota</taxon>
        <taxon>Alphaproteobacteria</taxon>
        <taxon>Caulobacterales</taxon>
        <taxon>Caulobacteraceae</taxon>
        <taxon>Brevundimonas</taxon>
    </lineage>
</organism>
<evidence type="ECO:0000256" key="1">
    <source>
        <dbReference type="SAM" id="MobiDB-lite"/>
    </source>
</evidence>
<feature type="transmembrane region" description="Helical" evidence="2">
    <location>
        <begin position="87"/>
        <end position="105"/>
    </location>
</feature>
<protein>
    <submittedName>
        <fullName evidence="3">GNAT family acetyltransferase</fullName>
    </submittedName>
</protein>
<dbReference type="RefSeq" id="WP_249751477.1">
    <property type="nucleotide sequence ID" value="NZ_CP097298.1"/>
</dbReference>
<dbReference type="Proteomes" id="UP001055429">
    <property type="component" value="Chromosome"/>
</dbReference>
<gene>
    <name evidence="3" type="ORF">M8231_01530</name>
</gene>
<feature type="transmembrane region" description="Helical" evidence="2">
    <location>
        <begin position="46"/>
        <end position="67"/>
    </location>
</feature>
<evidence type="ECO:0000256" key="2">
    <source>
        <dbReference type="SAM" id="Phobius"/>
    </source>
</evidence>
<feature type="region of interest" description="Disordered" evidence="1">
    <location>
        <begin position="145"/>
        <end position="167"/>
    </location>
</feature>
<proteinExistence type="predicted"/>
<reference evidence="3" key="1">
    <citation type="submission" date="2022-05" db="EMBL/GenBank/DDBJ databases">
        <title>Brevundimonas albigilva TT17 genome sequence.</title>
        <authorList>
            <person name="Lee K."/>
            <person name="Son H."/>
        </authorList>
    </citation>
    <scope>NUCLEOTIDE SEQUENCE</scope>
    <source>
        <strain evidence="3">TT17</strain>
    </source>
</reference>
<sequence length="167" mass="18087">MTYLSRAVFAGASLLLLLSAMALIGFGVSDAIQSIRSPEQSGADAVLDVLGYVIVAIAVFDVAKYIFEDEVRRGNDKRSAAEARRSLTKFLSTIVIALFLEALVVVFKTARADVSQLIYPTALLLASVLVLVGLGAFQRFSATVEEKVGDDDEAEERKEKARRRSDA</sequence>
<accession>A0ABY4SLW9</accession>
<keyword evidence="2" id="KW-1133">Transmembrane helix</keyword>
<keyword evidence="4" id="KW-1185">Reference proteome</keyword>
<feature type="compositionally biased region" description="Basic and acidic residues" evidence="1">
    <location>
        <begin position="155"/>
        <end position="167"/>
    </location>
</feature>